<dbReference type="EMBL" id="VYZN01001630">
    <property type="protein sequence ID" value="KAE9522073.1"/>
    <property type="molecule type" value="Genomic_DNA"/>
</dbReference>
<organism evidence="1 2">
    <name type="scientific">Aphis glycines</name>
    <name type="common">Soybean aphid</name>
    <dbReference type="NCBI Taxonomy" id="307491"/>
    <lineage>
        <taxon>Eukaryota</taxon>
        <taxon>Metazoa</taxon>
        <taxon>Ecdysozoa</taxon>
        <taxon>Arthropoda</taxon>
        <taxon>Hexapoda</taxon>
        <taxon>Insecta</taxon>
        <taxon>Pterygota</taxon>
        <taxon>Neoptera</taxon>
        <taxon>Paraneoptera</taxon>
        <taxon>Hemiptera</taxon>
        <taxon>Sternorrhyncha</taxon>
        <taxon>Aphidomorpha</taxon>
        <taxon>Aphidoidea</taxon>
        <taxon>Aphididae</taxon>
        <taxon>Aphidini</taxon>
        <taxon>Aphis</taxon>
        <taxon>Aphis</taxon>
    </lineage>
</organism>
<reference evidence="1 2" key="1">
    <citation type="submission" date="2019-08" db="EMBL/GenBank/DDBJ databases">
        <title>The genome of the soybean aphid Biotype 1, its phylome, world population structure and adaptation to the North American continent.</title>
        <authorList>
            <person name="Giordano R."/>
            <person name="Donthu R.K."/>
            <person name="Hernandez A.G."/>
            <person name="Wright C.L."/>
            <person name="Zimin A.V."/>
        </authorList>
    </citation>
    <scope>NUCLEOTIDE SEQUENCE [LARGE SCALE GENOMIC DNA]</scope>
    <source>
        <tissue evidence="1">Whole aphids</tissue>
    </source>
</reference>
<name>A0A6G0SUN5_APHGL</name>
<protein>
    <submittedName>
        <fullName evidence="1">Uncharacterized protein</fullName>
    </submittedName>
</protein>
<dbReference type="AlphaFoldDB" id="A0A6G0SUN5"/>
<dbReference type="OrthoDB" id="7696912at2759"/>
<sequence length="386" mass="43863">LSMIRSTHKCKSGKTGKGFVNSLINSHLFEAHCGDKGINPLDTACYDHDILHATRKHLEDRHKVLELRTWERFKAKDTPRKEKIVAYTVINAMKAKRKIGMGCKRKRKRTTKIKINGTLLILTPGQSGGTISLIPIFAGLSALGSLMSGSASVCNAIQNSKRKKDHLTSRDIIKYVAKFNISHFRGVFSRNNLPKKPLAIECGILNLDVSSGNGSHWVAFYKIKDKVEYFDSFGDLPPPIELQNYFKGNKIKYNYTNYQDFNSFNCGHLCFNFYNARIKNSDRLLNNNKFPICSITLKKGCYDVKDIKNQILTQIDDFNNDNDYFGIKSTEKLTFDIGIDQIDFRTTIFSNGIIRFNINNSIGPLLGFEKKVMNHACTLMVIDHRK</sequence>
<proteinExistence type="predicted"/>
<gene>
    <name evidence="1" type="ORF">AGLY_017517</name>
</gene>
<feature type="non-terminal residue" evidence="1">
    <location>
        <position position="1"/>
    </location>
</feature>
<evidence type="ECO:0000313" key="2">
    <source>
        <dbReference type="Proteomes" id="UP000475862"/>
    </source>
</evidence>
<dbReference type="Gene3D" id="3.40.395.10">
    <property type="entry name" value="Adenoviral Proteinase, Chain A"/>
    <property type="match status" value="1"/>
</dbReference>
<dbReference type="Proteomes" id="UP000475862">
    <property type="component" value="Unassembled WGS sequence"/>
</dbReference>
<evidence type="ECO:0000313" key="1">
    <source>
        <dbReference type="EMBL" id="KAE9522073.1"/>
    </source>
</evidence>
<comment type="caution">
    <text evidence="1">The sequence shown here is derived from an EMBL/GenBank/DDBJ whole genome shotgun (WGS) entry which is preliminary data.</text>
</comment>
<keyword evidence="2" id="KW-1185">Reference proteome</keyword>
<accession>A0A6G0SUN5</accession>